<dbReference type="EMBL" id="HBIN01014942">
    <property type="protein sequence ID" value="CAE0441199.1"/>
    <property type="molecule type" value="Transcribed_RNA"/>
</dbReference>
<name>A0A7S3UZ05_9STRA</name>
<proteinExistence type="predicted"/>
<gene>
    <name evidence="1" type="ORF">ASTO00021_LOCUS11338</name>
</gene>
<sequence length="363" mass="41424">MSCFSCFGGGSKVDKVKRNKAIPPVNKTPVPGWKGGFLENELKEHPDFGYPDCNLTSLPLLDNMDNISKLQRQLAIPWPEFSWQSDPGNEDSRVFQRFAHYISRIGYTDEGRIYSIICPQQGVYIEHLGITMNLEVTVKGQRGWTDETAHISTNEGKVLAADMIVTGTVWFTTDSKHPFLHSINKIFEKNGKNFPWSKKDAIIVKTGLEGDPNNPVFPVRSGQSTKFEAPDFAKHDEAWFVGNIEVQIDEVEKHDHPVIDDFNQMIVDVFNLAAGNMLKKGNLLTWNIWCAAPDYVDQKEWQNHANYWRTSIDEDHRSPGGARSDQRYFDGSEFHPKNVLGEELEEAINKLFKESIQKYEEKE</sequence>
<evidence type="ECO:0000313" key="1">
    <source>
        <dbReference type="EMBL" id="CAE0441199.1"/>
    </source>
</evidence>
<protein>
    <submittedName>
        <fullName evidence="1">Uncharacterized protein</fullName>
    </submittedName>
</protein>
<accession>A0A7S3UZ05</accession>
<dbReference type="AlphaFoldDB" id="A0A7S3UZ05"/>
<organism evidence="1">
    <name type="scientific">Aplanochytrium stocchinoi</name>
    <dbReference type="NCBI Taxonomy" id="215587"/>
    <lineage>
        <taxon>Eukaryota</taxon>
        <taxon>Sar</taxon>
        <taxon>Stramenopiles</taxon>
        <taxon>Bigyra</taxon>
        <taxon>Labyrinthulomycetes</taxon>
        <taxon>Thraustochytrida</taxon>
        <taxon>Thraustochytriidae</taxon>
        <taxon>Aplanochytrium</taxon>
    </lineage>
</organism>
<reference evidence="1" key="1">
    <citation type="submission" date="2021-01" db="EMBL/GenBank/DDBJ databases">
        <authorList>
            <person name="Corre E."/>
            <person name="Pelletier E."/>
            <person name="Niang G."/>
            <person name="Scheremetjew M."/>
            <person name="Finn R."/>
            <person name="Kale V."/>
            <person name="Holt S."/>
            <person name="Cochrane G."/>
            <person name="Meng A."/>
            <person name="Brown T."/>
            <person name="Cohen L."/>
        </authorList>
    </citation>
    <scope>NUCLEOTIDE SEQUENCE</scope>
    <source>
        <strain evidence="1">GSBS06</strain>
    </source>
</reference>